<feature type="compositionally biased region" description="Polar residues" evidence="1">
    <location>
        <begin position="318"/>
        <end position="333"/>
    </location>
</feature>
<dbReference type="Proteomes" id="UP000000561">
    <property type="component" value="Chromosome 2"/>
</dbReference>
<evidence type="ECO:0000313" key="3">
    <source>
        <dbReference type="Proteomes" id="UP000000561"/>
    </source>
</evidence>
<feature type="compositionally biased region" description="Acidic residues" evidence="1">
    <location>
        <begin position="855"/>
        <end position="866"/>
    </location>
</feature>
<reference evidence="2 3" key="1">
    <citation type="journal article" date="2006" name="Nature">
        <title>Insights from the genome of the biotrophic fungal plant pathogen Ustilago maydis.</title>
        <authorList>
            <person name="Kamper J."/>
            <person name="Kahmann R."/>
            <person name="Bolker M."/>
            <person name="Ma L.J."/>
            <person name="Brefort T."/>
            <person name="Saville B.J."/>
            <person name="Banuett F."/>
            <person name="Kronstad J.W."/>
            <person name="Gold S.E."/>
            <person name="Muller O."/>
            <person name="Perlin M.H."/>
            <person name="Wosten H.A."/>
            <person name="de Vries R."/>
            <person name="Ruiz-Herrera J."/>
            <person name="Reynaga-Pena C.G."/>
            <person name="Snetselaar K."/>
            <person name="McCann M."/>
            <person name="Perez-Martin J."/>
            <person name="Feldbrugge M."/>
            <person name="Basse C.W."/>
            <person name="Steinberg G."/>
            <person name="Ibeas J.I."/>
            <person name="Holloman W."/>
            <person name="Guzman P."/>
            <person name="Farman M."/>
            <person name="Stajich J.E."/>
            <person name="Sentandreu R."/>
            <person name="Gonzalez-Prieto J.M."/>
            <person name="Kennell J.C."/>
            <person name="Molina L."/>
            <person name="Schirawski J."/>
            <person name="Mendoza-Mendoza A."/>
            <person name="Greilinger D."/>
            <person name="Munch K."/>
            <person name="Rossel N."/>
            <person name="Scherer M."/>
            <person name="Vranes M."/>
            <person name="Ladendorf O."/>
            <person name="Vincon V."/>
            <person name="Fuchs U."/>
            <person name="Sandrock B."/>
            <person name="Meng S."/>
            <person name="Ho E.C."/>
            <person name="Cahill M.J."/>
            <person name="Boyce K.J."/>
            <person name="Klose J."/>
            <person name="Klosterman S.J."/>
            <person name="Deelstra H.J."/>
            <person name="Ortiz-Castellanos L."/>
            <person name="Li W."/>
            <person name="Sanchez-Alonso P."/>
            <person name="Schreier P.H."/>
            <person name="Hauser-Hahn I."/>
            <person name="Vaupel M."/>
            <person name="Koopmann E."/>
            <person name="Friedrich G."/>
            <person name="Voss H."/>
            <person name="Schluter T."/>
            <person name="Margolis J."/>
            <person name="Platt D."/>
            <person name="Swimmer C."/>
            <person name="Gnirke A."/>
            <person name="Chen F."/>
            <person name="Vysotskaia V."/>
            <person name="Mannhaupt G."/>
            <person name="Guldener U."/>
            <person name="Munsterkotter M."/>
            <person name="Haase D."/>
            <person name="Oesterheld M."/>
            <person name="Mewes H.W."/>
            <person name="Mauceli E.W."/>
            <person name="DeCaprio D."/>
            <person name="Wade C.M."/>
            <person name="Butler J."/>
            <person name="Young S."/>
            <person name="Jaffe D.B."/>
            <person name="Calvo S."/>
            <person name="Nusbaum C."/>
            <person name="Galagan J."/>
            <person name="Birren B.W."/>
        </authorList>
    </citation>
    <scope>NUCLEOTIDE SEQUENCE [LARGE SCALE GENOMIC DNA]</scope>
    <source>
        <strain evidence="3">DSM 14603 / FGSC 9021 / UM521</strain>
    </source>
</reference>
<dbReference type="RefSeq" id="XP_011386980.1">
    <property type="nucleotide sequence ID" value="XM_011388678.1"/>
</dbReference>
<feature type="compositionally biased region" description="Polar residues" evidence="1">
    <location>
        <begin position="1511"/>
        <end position="1525"/>
    </location>
</feature>
<dbReference type="InParanoid" id="A0A0D1E9N0"/>
<feature type="compositionally biased region" description="Polar residues" evidence="1">
    <location>
        <begin position="1446"/>
        <end position="1470"/>
    </location>
</feature>
<feature type="region of interest" description="Disordered" evidence="1">
    <location>
        <begin position="1338"/>
        <end position="1358"/>
    </location>
</feature>
<feature type="region of interest" description="Disordered" evidence="1">
    <location>
        <begin position="482"/>
        <end position="546"/>
    </location>
</feature>
<feature type="compositionally biased region" description="Basic residues" evidence="1">
    <location>
        <begin position="901"/>
        <end position="910"/>
    </location>
</feature>
<feature type="region of interest" description="Disordered" evidence="1">
    <location>
        <begin position="1243"/>
        <end position="1267"/>
    </location>
</feature>
<feature type="compositionally biased region" description="Low complexity" evidence="1">
    <location>
        <begin position="806"/>
        <end position="815"/>
    </location>
</feature>
<feature type="compositionally biased region" description="Basic and acidic residues" evidence="1">
    <location>
        <begin position="65"/>
        <end position="91"/>
    </location>
</feature>
<accession>A0A0D1E9N0</accession>
<feature type="region of interest" description="Disordered" evidence="1">
    <location>
        <begin position="36"/>
        <end position="147"/>
    </location>
</feature>
<evidence type="ECO:0000313" key="2">
    <source>
        <dbReference type="EMBL" id="KIS71085.1"/>
    </source>
</evidence>
<dbReference type="STRING" id="237631.A0A0D1E9N0"/>
<feature type="compositionally biased region" description="Basic and acidic residues" evidence="1">
    <location>
        <begin position="135"/>
        <end position="147"/>
    </location>
</feature>
<feature type="compositionally biased region" description="Polar residues" evidence="1">
    <location>
        <begin position="518"/>
        <end position="528"/>
    </location>
</feature>
<feature type="compositionally biased region" description="Acidic residues" evidence="1">
    <location>
        <begin position="364"/>
        <end position="382"/>
    </location>
</feature>
<feature type="region of interest" description="Disordered" evidence="1">
    <location>
        <begin position="274"/>
        <end position="382"/>
    </location>
</feature>
<feature type="compositionally biased region" description="Polar residues" evidence="1">
    <location>
        <begin position="1484"/>
        <end position="1502"/>
    </location>
</feature>
<feature type="compositionally biased region" description="Basic residues" evidence="1">
    <location>
        <begin position="116"/>
        <end position="126"/>
    </location>
</feature>
<sequence>MVDVESAATDFTAPLSPSNMPIVTVKPTAFHPLPEDTLVLQNTRSSADSVTSAQRSSNANASESNDARHQLPKRAPDEDAQAARDKLDRIIKAQKTRRNWAKSTGVTMVSKAFGRNQRRQRRRRHGLSSDEESDEQTHKDDDDDRKDNMDEVKLMITGNPVVTRVFDAANRAKEHFRGQFDSPEASPRVEEAAFRFSISRPASSLARRFRAPSTEPPPDSGLKSVNLSPAAEMPARASIEANAAALDRPRSRIRPNLAPELLVVDEEGQSHEFALEIPTQSPSRRPTIPFSRSINNTTPNTNISDPPSSSPHFAALSPYQNKQHRGSSPSITAGQIYDEPDPHDHDPAHRVRTPTSTSSASDASSDDELDDSALASDTDEEGDHMLQINSLSLEHGETLTKEEIKRRKKLVHREIRRRKANGEPIDDLIHLHGKFGQLSHKVSKRVSKGIHYASSQRRNRRAMDRFSPHPAQLSLQTADLARSTSAQSVGGMTPFSSITPSVSRNSNHFGQRRESIATVISSRRSSMTMDEEDADPHNADGRTTPRRSSIIDRSILSSRNSIRKYLHAPNVIKRRRQRKWEAELAALEHAAQQEARQADPDAELDSLLAKQAQLQAPCDAHKIKYEFDVLYENQRGLLVFGIPKFSPRTLFQWDPSPWTSASGKKSAYNIANAQLPDPSWEWAYSEWYIDMTGDVDEAGWQYSGNFGRRFWPNIYFPHGRLGLPKTGVEGIQEMNARLAEKEKKRKQKESTKEDGGFEAIKRSARARSSKWTGSPDAWTFVRRRRWIRLRRRKPLASATKLNEALPTPATTASPAQEISVPDSATKLPRSPRQTGAKPGLPDEERQEESPLGSSDESDSSSSEDDPTLFAPAYGGASGFLPRRLPGHMANGSHPARSKDPRSRRKERKHAREFTGTIRELKSLLPCIIAMDREARVGHTPTSLSASQNSYKWAMLKINKVDARNPFISWHLVKQRLQDEDMAIAATTLRTLERKFQQRQLAAMHKREEVVPQDHLPIPSSFQAASKSIRFDGIAEALDCAADAGAGAVEGANANAGSTQLLEPFAQTSSEGHELTREALVEINFARVLRVLRACRLDRQRMGLWKLWLGVISLDSLMETARREDLAALGLLSSHTEYAGDALLATRAVSPAKDAIPHMSGGSSFRYRQRAERVRARWRASVPTPDASDVWDLLERKLDDVLLLFEFQSNRAKLIRLLLAVHQRSHPDHVYRDHSLRANPLELSPAHVHGDAPEMGGPPGGASSSRLGGWKRARLPRLDFYSDLLSILAATPGNEATTNSEYILSQPQEEVAMPLAHHSSANALIDTLEAQAVSDSFLHHENIPSGSNSRDAGQDAAVEASRLSARGIVSTSRSPSPVVKGQAGVLPYRKSRVVSGSSSSLAAADTRSLSEPVDVAESMTAATVGARSTWVHSHRPNAPQDAAKGLQSPSALASNDARSSVVSSALPAQSTRDSDVAATGKAATSRAQPATHTARTVATQASRSPRPRIPTSARSVSPQTPASERF</sequence>
<dbReference type="VEuPathDB" id="FungiDB:UMAG_00996"/>
<feature type="compositionally biased region" description="Polar residues" evidence="1">
    <location>
        <begin position="39"/>
        <end position="51"/>
    </location>
</feature>
<feature type="region of interest" description="Disordered" evidence="1">
    <location>
        <begin position="204"/>
        <end position="226"/>
    </location>
</feature>
<feature type="compositionally biased region" description="Low complexity" evidence="1">
    <location>
        <begin position="293"/>
        <end position="311"/>
    </location>
</feature>
<feature type="compositionally biased region" description="Basic and acidic residues" evidence="1">
    <location>
        <begin position="741"/>
        <end position="761"/>
    </location>
</feature>
<feature type="region of interest" description="Disordered" evidence="1">
    <location>
        <begin position="1"/>
        <end position="21"/>
    </location>
</feature>
<dbReference type="EMBL" id="CM003141">
    <property type="protein sequence ID" value="KIS71085.1"/>
    <property type="molecule type" value="Genomic_DNA"/>
</dbReference>
<gene>
    <name evidence="2" type="ORF">UMAG_00996</name>
</gene>
<organism evidence="2 3">
    <name type="scientific">Mycosarcoma maydis</name>
    <name type="common">Corn smut fungus</name>
    <name type="synonym">Ustilago maydis</name>
    <dbReference type="NCBI Taxonomy" id="5270"/>
    <lineage>
        <taxon>Eukaryota</taxon>
        <taxon>Fungi</taxon>
        <taxon>Dikarya</taxon>
        <taxon>Basidiomycota</taxon>
        <taxon>Ustilaginomycotina</taxon>
        <taxon>Ustilaginomycetes</taxon>
        <taxon>Ustilaginales</taxon>
        <taxon>Ustilaginaceae</taxon>
        <taxon>Mycosarcoma</taxon>
    </lineage>
</organism>
<feature type="compositionally biased region" description="Basic and acidic residues" evidence="1">
    <location>
        <begin position="340"/>
        <end position="349"/>
    </location>
</feature>
<feature type="compositionally biased region" description="Polar residues" evidence="1">
    <location>
        <begin position="482"/>
        <end position="509"/>
    </location>
</feature>
<name>A0A0D1E9N0_MYCMD</name>
<feature type="region of interest" description="Disordered" evidence="1">
    <location>
        <begin position="799"/>
        <end position="911"/>
    </location>
</feature>
<evidence type="ECO:0008006" key="4">
    <source>
        <dbReference type="Google" id="ProtNLM"/>
    </source>
</evidence>
<dbReference type="GeneID" id="23562136"/>
<dbReference type="OrthoDB" id="272077at2759"/>
<proteinExistence type="predicted"/>
<feature type="compositionally biased region" description="Low complexity" evidence="1">
    <location>
        <begin position="52"/>
        <end position="64"/>
    </location>
</feature>
<dbReference type="KEGG" id="uma:UMAG_00996"/>
<evidence type="ECO:0000256" key="1">
    <source>
        <dbReference type="SAM" id="MobiDB-lite"/>
    </source>
</evidence>
<feature type="region of interest" description="Disordered" evidence="1">
    <location>
        <begin position="741"/>
        <end position="773"/>
    </location>
</feature>
<dbReference type="eggNOG" id="ENOG502S2MG">
    <property type="taxonomic scope" value="Eukaryota"/>
</dbReference>
<feature type="region of interest" description="Disordered" evidence="1">
    <location>
        <begin position="1426"/>
        <end position="1525"/>
    </location>
</feature>
<keyword evidence="3" id="KW-1185">Reference proteome</keyword>
<protein>
    <recommendedName>
        <fullName evidence="4">Peroxin/Ferlin domain-containing protein</fullName>
    </recommendedName>
</protein>